<keyword evidence="1" id="KW-1133">Transmembrane helix</keyword>
<dbReference type="EMBL" id="VSSQ01001906">
    <property type="protein sequence ID" value="MPM11981.1"/>
    <property type="molecule type" value="Genomic_DNA"/>
</dbReference>
<name>A0A644X843_9ZZZZ</name>
<dbReference type="AlphaFoldDB" id="A0A644X843"/>
<reference evidence="2" key="1">
    <citation type="submission" date="2019-08" db="EMBL/GenBank/DDBJ databases">
        <authorList>
            <person name="Kucharzyk K."/>
            <person name="Murdoch R.W."/>
            <person name="Higgins S."/>
            <person name="Loffler F."/>
        </authorList>
    </citation>
    <scope>NUCLEOTIDE SEQUENCE</scope>
</reference>
<accession>A0A644X843</accession>
<feature type="transmembrane region" description="Helical" evidence="1">
    <location>
        <begin position="292"/>
        <end position="312"/>
    </location>
</feature>
<keyword evidence="1" id="KW-0472">Membrane</keyword>
<sequence length="367" mass="42345">MRLKKEKNKSKAITSVNKSKGESQRLFYLFKHLSNKELITVCAREIWKSHLADPDDTLLIAMEKEVLQDLLHNCSVADGYFTFNVPAAVDTAKNAVDTTSSSKYDKIKQNQKKALQSDYFTYAFLGFAEDKKFRELFNNASKSDEDTLVLESRKNTNIYVKRDPSLGSVSNIMVFDPTYLRVSDSRKSGERYFATSRYERTFIQMVEEASGTAGIKTTMMEVGSMNAGDEDKYNKFQILQSWINELPEDHEDGDCFISSNQEVLDNLCDDMGTNYLGLTGIYTLRSKHEAQLWMFYILMFPPVYPALAAYLLSPKYETLYYFYLYDIHTGKRVYTEVSLVKSRDYKYTIKNMIYTTMMRLGKPGKIK</sequence>
<gene>
    <name evidence="2" type="ORF">SDC9_58332</name>
</gene>
<comment type="caution">
    <text evidence="2">The sequence shown here is derived from an EMBL/GenBank/DDBJ whole genome shotgun (WGS) entry which is preliminary data.</text>
</comment>
<organism evidence="2">
    <name type="scientific">bioreactor metagenome</name>
    <dbReference type="NCBI Taxonomy" id="1076179"/>
    <lineage>
        <taxon>unclassified sequences</taxon>
        <taxon>metagenomes</taxon>
        <taxon>ecological metagenomes</taxon>
    </lineage>
</organism>
<keyword evidence="1" id="KW-0812">Transmembrane</keyword>
<protein>
    <submittedName>
        <fullName evidence="2">Uncharacterized protein</fullName>
    </submittedName>
</protein>
<evidence type="ECO:0000256" key="1">
    <source>
        <dbReference type="SAM" id="Phobius"/>
    </source>
</evidence>
<proteinExistence type="predicted"/>
<evidence type="ECO:0000313" key="2">
    <source>
        <dbReference type="EMBL" id="MPM11981.1"/>
    </source>
</evidence>